<feature type="binding site" evidence="7">
    <location>
        <begin position="132"/>
        <end position="139"/>
    </location>
    <ligand>
        <name>ATP</name>
        <dbReference type="ChEBI" id="CHEBI:30616"/>
    </ligand>
</feature>
<protein>
    <recommendedName>
        <fullName evidence="8">Kinesin-like protein</fullName>
    </recommendedName>
</protein>
<evidence type="ECO:0000313" key="13">
    <source>
        <dbReference type="Proteomes" id="UP001472866"/>
    </source>
</evidence>
<dbReference type="SMART" id="SM00129">
    <property type="entry name" value="KISc"/>
    <property type="match status" value="1"/>
</dbReference>
<keyword evidence="4 9" id="KW-0175">Coiled coil</keyword>
<dbReference type="GO" id="GO:0008017">
    <property type="term" value="F:microtubule binding"/>
    <property type="evidence" value="ECO:0007669"/>
    <property type="project" value="InterPro"/>
</dbReference>
<feature type="compositionally biased region" description="Basic and acidic residues" evidence="10">
    <location>
        <begin position="453"/>
        <end position="463"/>
    </location>
</feature>
<keyword evidence="13" id="KW-1185">Reference proteome</keyword>
<dbReference type="InterPro" id="IPR001752">
    <property type="entry name" value="Kinesin_motor_dom"/>
</dbReference>
<proteinExistence type="inferred from homology"/>
<feature type="region of interest" description="Disordered" evidence="10">
    <location>
        <begin position="438"/>
        <end position="478"/>
    </location>
</feature>
<dbReference type="SUPFAM" id="SSF52540">
    <property type="entry name" value="P-loop containing nucleoside triphosphate hydrolases"/>
    <property type="match status" value="1"/>
</dbReference>
<keyword evidence="1 8" id="KW-0493">Microtubule</keyword>
<evidence type="ECO:0000259" key="11">
    <source>
        <dbReference type="PROSITE" id="PS50067"/>
    </source>
</evidence>
<evidence type="ECO:0000256" key="2">
    <source>
        <dbReference type="ARBA" id="ARBA00022741"/>
    </source>
</evidence>
<evidence type="ECO:0000256" key="1">
    <source>
        <dbReference type="ARBA" id="ARBA00022701"/>
    </source>
</evidence>
<dbReference type="InterPro" id="IPR027640">
    <property type="entry name" value="Kinesin-like_fam"/>
</dbReference>
<dbReference type="AlphaFoldDB" id="A0AAX4PGE0"/>
<dbReference type="PROSITE" id="PS00411">
    <property type="entry name" value="KINESIN_MOTOR_1"/>
    <property type="match status" value="1"/>
</dbReference>
<dbReference type="PROSITE" id="PS50067">
    <property type="entry name" value="KINESIN_MOTOR_2"/>
    <property type="match status" value="1"/>
</dbReference>
<reference evidence="12 13" key="1">
    <citation type="submission" date="2024-03" db="EMBL/GenBank/DDBJ databases">
        <title>Complete genome sequence of the green alga Chloropicon roscoffensis RCC1871.</title>
        <authorList>
            <person name="Lemieux C."/>
            <person name="Pombert J.-F."/>
            <person name="Otis C."/>
            <person name="Turmel M."/>
        </authorList>
    </citation>
    <scope>NUCLEOTIDE SEQUENCE [LARGE SCALE GENOMIC DNA]</scope>
    <source>
        <strain evidence="12 13">RCC1871</strain>
    </source>
</reference>
<evidence type="ECO:0000256" key="4">
    <source>
        <dbReference type="ARBA" id="ARBA00023054"/>
    </source>
</evidence>
<dbReference type="FunFam" id="3.40.850.10:FF:000056">
    <property type="entry name" value="Kinesin-like protein"/>
    <property type="match status" value="1"/>
</dbReference>
<dbReference type="Pfam" id="PF00225">
    <property type="entry name" value="Kinesin"/>
    <property type="match status" value="1"/>
</dbReference>
<dbReference type="EMBL" id="CP151510">
    <property type="protein sequence ID" value="WZN64700.1"/>
    <property type="molecule type" value="Genomic_DNA"/>
</dbReference>
<dbReference type="PANTHER" id="PTHR47968:SF29">
    <property type="entry name" value="KINESIN-LIKE PROTEIN"/>
    <property type="match status" value="1"/>
</dbReference>
<feature type="compositionally biased region" description="Polar residues" evidence="10">
    <location>
        <begin position="762"/>
        <end position="772"/>
    </location>
</feature>
<dbReference type="PANTHER" id="PTHR47968">
    <property type="entry name" value="CENTROMERE PROTEIN E"/>
    <property type="match status" value="1"/>
</dbReference>
<dbReference type="GO" id="GO:0003777">
    <property type="term" value="F:microtubule motor activity"/>
    <property type="evidence" value="ECO:0007669"/>
    <property type="project" value="InterPro"/>
</dbReference>
<organism evidence="12 13">
    <name type="scientific">Chloropicon roscoffensis</name>
    <dbReference type="NCBI Taxonomy" id="1461544"/>
    <lineage>
        <taxon>Eukaryota</taxon>
        <taxon>Viridiplantae</taxon>
        <taxon>Chlorophyta</taxon>
        <taxon>Chloropicophyceae</taxon>
        <taxon>Chloropicales</taxon>
        <taxon>Chloropicaceae</taxon>
        <taxon>Chloropicon</taxon>
    </lineage>
</organism>
<feature type="region of interest" description="Disordered" evidence="10">
    <location>
        <begin position="710"/>
        <end position="809"/>
    </location>
</feature>
<feature type="compositionally biased region" description="Basic residues" evidence="10">
    <location>
        <begin position="798"/>
        <end position="809"/>
    </location>
</feature>
<dbReference type="PRINTS" id="PR00380">
    <property type="entry name" value="KINESINHEAVY"/>
</dbReference>
<dbReference type="InterPro" id="IPR019821">
    <property type="entry name" value="Kinesin_motor_CS"/>
</dbReference>
<dbReference type="InterPro" id="IPR036961">
    <property type="entry name" value="Kinesin_motor_dom_sf"/>
</dbReference>
<gene>
    <name evidence="12" type="ORF">HKI87_10g62570</name>
</gene>
<feature type="compositionally biased region" description="Basic and acidic residues" evidence="10">
    <location>
        <begin position="741"/>
        <end position="751"/>
    </location>
</feature>
<evidence type="ECO:0000256" key="10">
    <source>
        <dbReference type="SAM" id="MobiDB-lite"/>
    </source>
</evidence>
<dbReference type="Gene3D" id="3.40.850.10">
    <property type="entry name" value="Kinesin motor domain"/>
    <property type="match status" value="1"/>
</dbReference>
<name>A0AAX4PGE0_9CHLO</name>
<sequence length="809" mass="90021">MGSKDMEKLAELVDASLKFTRVLKKKGVSQATLQVAVRCRPLTPTERSLGSRPITRLVDNKIVVVMDPQPNHANHNVYGKGKSSAAQKREKKYVFDAAFDGSCDNREIYGKTVGNLVPGVLKGLNATVFAYGATGSGKTYTMVGSNMDPGLMVLSLRDIFEHIDRDTEKQIDVTCSYLEVYNEIIYDLLQPTAAQRGLDLREDPENGPQVAGLRRLKVQSAEKIFQLLREGNLRRRTESTDANAESSRSHAVLEIVVRRSDKNHYAKNVYTGKLALVDLAGAERAHETNNHGQQLRDGANINRSLLALANCINALGKRKKKGFVFVPFRNSKLTRLLKDGLCGNSRTIMIATCASADTQYNHTVNTLKYADRAKEIKTHVRMDKKTVDTHIAEYQRMIDALQDENRDLKMAVQAVTGTKWQGLQNIPKFDKLSKPAIEVTSPQAKTPQPKKASKVEKDQRSEQKAAWMRRTSESMKTLSTNRAKCQQELLEAHQRKIRHQIDAEMISEQIQAKLKSDETHDIQMLHQRKSDAAISLSDSNSSVAHLENTMSSYDAQLAILEAEIESSSASSERDALRLQAVAGRRETENVFSKIDARARNAIIMEQNSVINCLWQILERHGVNKDMATETAWNAKILPHSGSSQHSKTFFQQYKSVNNSEQKEVLKKALTGYKNDLETKQWADLSSITASTTEKASKATARMAEAAVLVQATKNDPNPNPASRAARTNTLRSSETASNTKKLSEKLSEKSETPPPKVIQAFGSPSSKENSNPAKVKGKKKLEGKKGKDVSQIGNLKLAMRKRRQSISDR</sequence>
<keyword evidence="3 7" id="KW-0067">ATP-binding</keyword>
<feature type="domain" description="Kinesin motor" evidence="11">
    <location>
        <begin position="32"/>
        <end position="376"/>
    </location>
</feature>
<evidence type="ECO:0000256" key="7">
    <source>
        <dbReference type="PROSITE-ProRule" id="PRU00283"/>
    </source>
</evidence>
<evidence type="ECO:0000256" key="3">
    <source>
        <dbReference type="ARBA" id="ARBA00022840"/>
    </source>
</evidence>
<dbReference type="GO" id="GO:0005524">
    <property type="term" value="F:ATP binding"/>
    <property type="evidence" value="ECO:0007669"/>
    <property type="project" value="UniProtKB-UniRule"/>
</dbReference>
<feature type="coiled-coil region" evidence="9">
    <location>
        <begin position="384"/>
        <end position="418"/>
    </location>
</feature>
<evidence type="ECO:0000256" key="5">
    <source>
        <dbReference type="ARBA" id="ARBA00023175"/>
    </source>
</evidence>
<keyword evidence="2 7" id="KW-0547">Nucleotide-binding</keyword>
<dbReference type="Proteomes" id="UP001472866">
    <property type="component" value="Chromosome 10"/>
</dbReference>
<keyword evidence="5 7" id="KW-0505">Motor protein</keyword>
<dbReference type="GO" id="GO:0005874">
    <property type="term" value="C:microtubule"/>
    <property type="evidence" value="ECO:0007669"/>
    <property type="project" value="UniProtKB-KW"/>
</dbReference>
<dbReference type="GO" id="GO:0007018">
    <property type="term" value="P:microtubule-based movement"/>
    <property type="evidence" value="ECO:0007669"/>
    <property type="project" value="InterPro"/>
</dbReference>
<dbReference type="InterPro" id="IPR027417">
    <property type="entry name" value="P-loop_NTPase"/>
</dbReference>
<comment type="similarity">
    <text evidence="6">Belongs to the TRAFAC class myosin-kinesin ATPase superfamily. Kinesin family. KIN-8 subfamily.</text>
</comment>
<accession>A0AAX4PGE0</accession>
<evidence type="ECO:0000256" key="6">
    <source>
        <dbReference type="ARBA" id="ARBA00060769"/>
    </source>
</evidence>
<evidence type="ECO:0000256" key="8">
    <source>
        <dbReference type="RuleBase" id="RU000394"/>
    </source>
</evidence>
<evidence type="ECO:0000313" key="12">
    <source>
        <dbReference type="EMBL" id="WZN64700.1"/>
    </source>
</evidence>
<evidence type="ECO:0000256" key="9">
    <source>
        <dbReference type="SAM" id="Coils"/>
    </source>
</evidence>
<feature type="compositionally biased region" description="Polar residues" evidence="10">
    <location>
        <begin position="725"/>
        <end position="738"/>
    </location>
</feature>